<dbReference type="EMBL" id="QQBH01000030">
    <property type="protein sequence ID" value="RDD85108.1"/>
    <property type="molecule type" value="Genomic_DNA"/>
</dbReference>
<dbReference type="InterPro" id="IPR025161">
    <property type="entry name" value="IS402-like_dom"/>
</dbReference>
<gene>
    <name evidence="3" type="ORF">DVZ84_31785</name>
</gene>
<feature type="region of interest" description="Disordered" evidence="1">
    <location>
        <begin position="173"/>
        <end position="210"/>
    </location>
</feature>
<feature type="compositionally biased region" description="Basic residues" evidence="1">
    <location>
        <begin position="193"/>
        <end position="204"/>
    </location>
</feature>
<evidence type="ECO:0000313" key="4">
    <source>
        <dbReference type="Proteomes" id="UP000253742"/>
    </source>
</evidence>
<protein>
    <recommendedName>
        <fullName evidence="2">Insertion element IS402-like domain-containing protein</fullName>
    </recommendedName>
</protein>
<organism evidence="3 4">
    <name type="scientific">Streptomyces parvulus</name>
    <dbReference type="NCBI Taxonomy" id="146923"/>
    <lineage>
        <taxon>Bacteria</taxon>
        <taxon>Bacillati</taxon>
        <taxon>Actinomycetota</taxon>
        <taxon>Actinomycetes</taxon>
        <taxon>Kitasatosporales</taxon>
        <taxon>Streptomycetaceae</taxon>
        <taxon>Streptomyces</taxon>
    </lineage>
</organism>
<evidence type="ECO:0000256" key="1">
    <source>
        <dbReference type="SAM" id="MobiDB-lite"/>
    </source>
</evidence>
<feature type="domain" description="Insertion element IS402-like" evidence="2">
    <location>
        <begin position="2"/>
        <end position="44"/>
    </location>
</feature>
<dbReference type="Proteomes" id="UP000253742">
    <property type="component" value="Unassembled WGS sequence"/>
</dbReference>
<name>A0A369UZB0_9ACTN</name>
<proteinExistence type="predicted"/>
<feature type="region of interest" description="Disordered" evidence="1">
    <location>
        <begin position="118"/>
        <end position="161"/>
    </location>
</feature>
<accession>A0A369UZB0</accession>
<feature type="compositionally biased region" description="Low complexity" evidence="1">
    <location>
        <begin position="173"/>
        <end position="185"/>
    </location>
</feature>
<sequence length="210" mass="22713">MAAIIFVASAGCTWRQLPPVFGPAWPTAYRRFAQWSRDRVWARLICARNVLPMSLGHLRGEHARQPGPGPAYAWHPTDPVPPWSPASAAGEAACGQGLRLRPPPRWLRGAASAAWTARVSSLGPPGSHLPPPDQMHAPRLPKPPHRTDRPLPHPAPRAASRLLPGCHPLPKSPCAPAYPSAPSDPTCAEHCTRCTKPRPGRLRRNGALPN</sequence>
<comment type="caution">
    <text evidence="3">The sequence shown here is derived from an EMBL/GenBank/DDBJ whole genome shotgun (WGS) entry which is preliminary data.</text>
</comment>
<dbReference type="Pfam" id="PF13340">
    <property type="entry name" value="DUF4096"/>
    <property type="match status" value="1"/>
</dbReference>
<dbReference type="OrthoDB" id="4338165at2"/>
<dbReference type="AlphaFoldDB" id="A0A369UZB0"/>
<evidence type="ECO:0000259" key="2">
    <source>
        <dbReference type="Pfam" id="PF13340"/>
    </source>
</evidence>
<evidence type="ECO:0000313" key="3">
    <source>
        <dbReference type="EMBL" id="RDD85108.1"/>
    </source>
</evidence>
<dbReference type="RefSeq" id="WP_114532240.1">
    <property type="nucleotide sequence ID" value="NZ_QQBH01000030.1"/>
</dbReference>
<reference evidence="3 4" key="1">
    <citation type="submission" date="2018-07" db="EMBL/GenBank/DDBJ databases">
        <title>Genome guided investigation of antibiotics producing actinomycetales strain isolated from a Macau mangrove ecosystem.</title>
        <authorList>
            <person name="Hu D."/>
        </authorList>
    </citation>
    <scope>NUCLEOTIDE SEQUENCE [LARGE SCALE GENOMIC DNA]</scope>
    <source>
        <strain evidence="3 4">2297</strain>
    </source>
</reference>